<proteinExistence type="predicted"/>
<organism evidence="2 3">
    <name type="scientific">Septoria linicola</name>
    <dbReference type="NCBI Taxonomy" id="215465"/>
    <lineage>
        <taxon>Eukaryota</taxon>
        <taxon>Fungi</taxon>
        <taxon>Dikarya</taxon>
        <taxon>Ascomycota</taxon>
        <taxon>Pezizomycotina</taxon>
        <taxon>Dothideomycetes</taxon>
        <taxon>Dothideomycetidae</taxon>
        <taxon>Mycosphaerellales</taxon>
        <taxon>Mycosphaerellaceae</taxon>
        <taxon>Septoria</taxon>
    </lineage>
</organism>
<evidence type="ECO:0000256" key="1">
    <source>
        <dbReference type="SAM" id="MobiDB-lite"/>
    </source>
</evidence>
<feature type="compositionally biased region" description="Polar residues" evidence="1">
    <location>
        <begin position="300"/>
        <end position="311"/>
    </location>
</feature>
<protein>
    <submittedName>
        <fullName evidence="2">Uncharacterized protein</fullName>
    </submittedName>
</protein>
<feature type="region of interest" description="Disordered" evidence="1">
    <location>
        <begin position="281"/>
        <end position="311"/>
    </location>
</feature>
<dbReference type="OrthoDB" id="5273928at2759"/>
<evidence type="ECO:0000313" key="2">
    <source>
        <dbReference type="EMBL" id="USW58921.1"/>
    </source>
</evidence>
<evidence type="ECO:0000313" key="3">
    <source>
        <dbReference type="Proteomes" id="UP001056384"/>
    </source>
</evidence>
<dbReference type="Proteomes" id="UP001056384">
    <property type="component" value="Chromosome 12"/>
</dbReference>
<sequence>MARRRFARTLTARSTDYIKEVLPEQMAEKLWEWLVRNGAASLSAWKVFAATGYFGSGHTKVLSLSCTRQQCLHFAVLRADMTWLTDLTIGGEGLSGDTLSSIPRLCNLRTFHLRLDGRPSREAQALLSDRTLRAWAADAAERNALSKLEMIVVDEQTDITISVLQYLNGFPSLDTFATRKCGIDAREEVTRRVIAGESQRVGWRAGPGTSMHTFLRNNKGPSHHHYRSWPTLVRNWADDRQSQNNLPVLSVLAGVRQDLCEMKLRTDTWCFERYWSHEPPIDSQQERSPSRKRRKVNRDFSATQDMMSGIF</sequence>
<gene>
    <name evidence="2" type="ORF">Slin15195_G122400</name>
</gene>
<keyword evidence="3" id="KW-1185">Reference proteome</keyword>
<reference evidence="2" key="1">
    <citation type="submission" date="2022-06" db="EMBL/GenBank/DDBJ databases">
        <title>Complete genome sequences of two strains of the flax pathogen Septoria linicola.</title>
        <authorList>
            <person name="Lapalu N."/>
            <person name="Simon A."/>
            <person name="Demenou B."/>
            <person name="Paumier D."/>
            <person name="Guillot M.-P."/>
            <person name="Gout L."/>
            <person name="Valade R."/>
        </authorList>
    </citation>
    <scope>NUCLEOTIDE SEQUENCE</scope>
    <source>
        <strain evidence="2">SE15195</strain>
    </source>
</reference>
<dbReference type="AlphaFoldDB" id="A0A9Q9EPM5"/>
<dbReference type="EMBL" id="CP099429">
    <property type="protein sequence ID" value="USW58921.1"/>
    <property type="molecule type" value="Genomic_DNA"/>
</dbReference>
<accession>A0A9Q9EPM5</accession>
<name>A0A9Q9EPM5_9PEZI</name>